<dbReference type="STRING" id="70667.A0A183T9X6"/>
<dbReference type="InterPro" id="IPR020902">
    <property type="entry name" value="Actin/actin-like_CS"/>
</dbReference>
<evidence type="ECO:0000313" key="4">
    <source>
        <dbReference type="Proteomes" id="UP000275846"/>
    </source>
</evidence>
<protein>
    <submittedName>
        <fullName evidence="5">Actin</fullName>
    </submittedName>
</protein>
<dbReference type="WBParaSite" id="SSLN_0001377701-mRNA-1">
    <property type="protein sequence ID" value="SSLN_0001377701-mRNA-1"/>
    <property type="gene ID" value="SSLN_0001377701"/>
</dbReference>
<dbReference type="PANTHER" id="PTHR11937">
    <property type="entry name" value="ACTIN"/>
    <property type="match status" value="1"/>
</dbReference>
<dbReference type="FunFam" id="3.30.420.40:FF:000058">
    <property type="entry name" value="Putative actin-related protein 5"/>
    <property type="match status" value="1"/>
</dbReference>
<dbReference type="PROSITE" id="PS01132">
    <property type="entry name" value="ACTINS_ACT_LIKE"/>
    <property type="match status" value="1"/>
</dbReference>
<comment type="function">
    <text evidence="1">Actins are highly conserved proteins that are involved in various types of cell motility and are ubiquitously expressed in all eukaryotic cells.</text>
</comment>
<dbReference type="InterPro" id="IPR043129">
    <property type="entry name" value="ATPase_NBD"/>
</dbReference>
<evidence type="ECO:0000256" key="1">
    <source>
        <dbReference type="ARBA" id="ARBA00003520"/>
    </source>
</evidence>
<gene>
    <name evidence="3" type="ORF">SSLN_LOCUS13274</name>
</gene>
<dbReference type="Gene3D" id="3.90.640.10">
    <property type="entry name" value="Actin, Chain A, domain 4"/>
    <property type="match status" value="1"/>
</dbReference>
<dbReference type="Gene3D" id="3.30.420.40">
    <property type="match status" value="2"/>
</dbReference>
<dbReference type="PRINTS" id="PR00190">
    <property type="entry name" value="ACTIN"/>
</dbReference>
<dbReference type="InterPro" id="IPR004000">
    <property type="entry name" value="Actin"/>
</dbReference>
<reference evidence="3 4" key="2">
    <citation type="submission" date="2018-11" db="EMBL/GenBank/DDBJ databases">
        <authorList>
            <consortium name="Pathogen Informatics"/>
        </authorList>
    </citation>
    <scope>NUCLEOTIDE SEQUENCE [LARGE SCALE GENOMIC DNA]</scope>
    <source>
        <strain evidence="3 4">NST_G2</strain>
    </source>
</reference>
<dbReference type="Proteomes" id="UP000275846">
    <property type="component" value="Unassembled WGS sequence"/>
</dbReference>
<dbReference type="EMBL" id="UYSU01037958">
    <property type="protein sequence ID" value="VDL99659.1"/>
    <property type="molecule type" value="Genomic_DNA"/>
</dbReference>
<dbReference type="FunFam" id="3.90.640.10:FF:000047">
    <property type="entry name" value="Actin, alpha skeletal muscle"/>
    <property type="match status" value="1"/>
</dbReference>
<comment type="similarity">
    <text evidence="2">Belongs to the actin family.</text>
</comment>
<evidence type="ECO:0000313" key="5">
    <source>
        <dbReference type="WBParaSite" id="SSLN_0001377701-mRNA-1"/>
    </source>
</evidence>
<keyword evidence="4" id="KW-1185">Reference proteome</keyword>
<dbReference type="PROSITE" id="PS00406">
    <property type="entry name" value="ACTINS_1"/>
    <property type="match status" value="1"/>
</dbReference>
<dbReference type="AlphaFoldDB" id="A0A183T9X6"/>
<organism evidence="5">
    <name type="scientific">Schistocephalus solidus</name>
    <name type="common">Tapeworm</name>
    <dbReference type="NCBI Taxonomy" id="70667"/>
    <lineage>
        <taxon>Eukaryota</taxon>
        <taxon>Metazoa</taxon>
        <taxon>Spiralia</taxon>
        <taxon>Lophotrochozoa</taxon>
        <taxon>Platyhelminthes</taxon>
        <taxon>Cestoda</taxon>
        <taxon>Eucestoda</taxon>
        <taxon>Diphyllobothriidea</taxon>
        <taxon>Diphyllobothriidae</taxon>
        <taxon>Schistocephalus</taxon>
    </lineage>
</organism>
<dbReference type="InterPro" id="IPR004001">
    <property type="entry name" value="Actin_CS"/>
</dbReference>
<dbReference type="FunFam" id="3.30.420.40:FF:000291">
    <property type="entry name" value="Actin, alpha skeletal muscle"/>
    <property type="match status" value="1"/>
</dbReference>
<dbReference type="OrthoDB" id="6227096at2759"/>
<dbReference type="PROSITE" id="PS00432">
    <property type="entry name" value="ACTINS_2"/>
    <property type="match status" value="1"/>
</dbReference>
<proteinExistence type="inferred from homology"/>
<evidence type="ECO:0000313" key="3">
    <source>
        <dbReference type="EMBL" id="VDL99659.1"/>
    </source>
</evidence>
<reference evidence="5" key="1">
    <citation type="submission" date="2016-06" db="UniProtKB">
        <authorList>
            <consortium name="WormBaseParasite"/>
        </authorList>
    </citation>
    <scope>IDENTIFICATION</scope>
</reference>
<dbReference type="SMART" id="SM00268">
    <property type="entry name" value="ACTIN"/>
    <property type="match status" value="1"/>
</dbReference>
<dbReference type="SUPFAM" id="SSF53067">
    <property type="entry name" value="Actin-like ATPase domain"/>
    <property type="match status" value="2"/>
</dbReference>
<dbReference type="Pfam" id="PF00022">
    <property type="entry name" value="Actin"/>
    <property type="match status" value="1"/>
</dbReference>
<evidence type="ECO:0000256" key="2">
    <source>
        <dbReference type="RuleBase" id="RU000487"/>
    </source>
</evidence>
<name>A0A183T9X6_SCHSO</name>
<sequence length="377" mass="42303">MVDKEMVPVVIDNGSGLSKAGFAGEDEPRTIIPSVLGYPRYPSVLKGVGDKEKYIGDEAQTKRGVLSLKYPIENGFVVNWDDMEKLWNELFYNELRVAPEEHQVLLTEPPLNPKANREKMAIIMFEHFQTPGMYVSLQSVLSLYATGRMSGLLVDSGDGVTHAIPIYEGYAVRSSVRRMDLAGRKLTEHLMTLLGERGYFFKTTSEKEIVREIKEKLAYVAEDFDKEIVRAATTSEVEKHYILPDGQTITVNNERFRCAEALLQPSHVGMEGPGMSEITFDALHSTDRSIHTELYQSIVLSGGSTMFPGLAERMSKDIRSLMPSKTKKLRIVAKPERKFSVWIGGSILASLSSFGKMWITKADYEEVGPEIVHRKCL</sequence>
<accession>A0A183T9X6</accession>